<dbReference type="PROSITE" id="PS51257">
    <property type="entry name" value="PROKAR_LIPOPROTEIN"/>
    <property type="match status" value="1"/>
</dbReference>
<protein>
    <recommendedName>
        <fullName evidence="1">PKD/Chitinase domain-containing protein</fullName>
    </recommendedName>
</protein>
<evidence type="ECO:0000259" key="1">
    <source>
        <dbReference type="SMART" id="SM00089"/>
    </source>
</evidence>
<organism evidence="2">
    <name type="scientific">hydrothermal vent metagenome</name>
    <dbReference type="NCBI Taxonomy" id="652676"/>
    <lineage>
        <taxon>unclassified sequences</taxon>
        <taxon>metagenomes</taxon>
        <taxon>ecological metagenomes</taxon>
    </lineage>
</organism>
<evidence type="ECO:0000313" key="2">
    <source>
        <dbReference type="EMBL" id="VAW51066.1"/>
    </source>
</evidence>
<gene>
    <name evidence="2" type="ORF">MNBD_GAMMA05-944</name>
</gene>
<dbReference type="SUPFAM" id="SSF49299">
    <property type="entry name" value="PKD domain"/>
    <property type="match status" value="1"/>
</dbReference>
<name>A0A3B0X345_9ZZZZ</name>
<accession>A0A3B0X345</accession>
<dbReference type="EMBL" id="UOFE01000013">
    <property type="protein sequence ID" value="VAW51066.1"/>
    <property type="molecule type" value="Genomic_DNA"/>
</dbReference>
<proteinExistence type="predicted"/>
<dbReference type="CDD" id="cd00146">
    <property type="entry name" value="PKD"/>
    <property type="match status" value="1"/>
</dbReference>
<dbReference type="InterPro" id="IPR035986">
    <property type="entry name" value="PKD_dom_sf"/>
</dbReference>
<dbReference type="InterPro" id="IPR022409">
    <property type="entry name" value="PKD/Chitinase_dom"/>
</dbReference>
<feature type="domain" description="PKD/Chitinase" evidence="1">
    <location>
        <begin position="48"/>
        <end position="138"/>
    </location>
</feature>
<dbReference type="Gene3D" id="2.60.40.10">
    <property type="entry name" value="Immunoglobulins"/>
    <property type="match status" value="1"/>
</dbReference>
<reference evidence="2" key="1">
    <citation type="submission" date="2018-06" db="EMBL/GenBank/DDBJ databases">
        <authorList>
            <person name="Zhirakovskaya E."/>
        </authorList>
    </citation>
    <scope>NUCLEOTIDE SEQUENCE</scope>
</reference>
<dbReference type="AlphaFoldDB" id="A0A3B0X345"/>
<dbReference type="SMART" id="SM00089">
    <property type="entry name" value="PKD"/>
    <property type="match status" value="1"/>
</dbReference>
<sequence length="367" mass="38114">MHIIKRRSKGSAIFSSILISSLMLLGLVSCGDEGEGSDTQPPANIAPVANAGADQNITIGSFVTLDGSNSSDANGDSLSFSWSFVSVPSGSAAEIINVNVANPTFTANLDGIYTVQLIVNDGIADSSVDTVSIVITTAVSDNFDGDGALLGYTTSRATALPDVSRVAGRYRANLVNNAANVTLFFNDSQGRLDAKLVTFPFEYIARNIGIGTQGDSQTAPPFVNAPFTLSGIQIHVTNPNDRNYAQVVVGHSGSIGFTVEGKNTVNAISVFDTAGANVLPAGRADLRVVGNANQTLTVYWQVPNPLPGVQADNWTLYSGTMNFGSGNLPGVAPTFGNTAYIGLITYAFGTNGIPFVGTCDSVELVGE</sequence>
<dbReference type="InterPro" id="IPR013783">
    <property type="entry name" value="Ig-like_fold"/>
</dbReference>
<dbReference type="Pfam" id="PF22352">
    <property type="entry name" value="K319L-like_PKD"/>
    <property type="match status" value="1"/>
</dbReference>